<dbReference type="GO" id="GO:0006654">
    <property type="term" value="P:phosphatidic acid biosynthetic process"/>
    <property type="evidence" value="ECO:0007669"/>
    <property type="project" value="TreeGrafter"/>
</dbReference>
<organism evidence="5 6">
    <name type="scientific">Williamsia sterculiae</name>
    <dbReference type="NCBI Taxonomy" id="1344003"/>
    <lineage>
        <taxon>Bacteria</taxon>
        <taxon>Bacillati</taxon>
        <taxon>Actinomycetota</taxon>
        <taxon>Actinomycetes</taxon>
        <taxon>Mycobacteriales</taxon>
        <taxon>Nocardiaceae</taxon>
        <taxon>Williamsia</taxon>
    </lineage>
</organism>
<name>A0A1N7H8V6_9NOCA</name>
<evidence type="ECO:0000313" key="6">
    <source>
        <dbReference type="Proteomes" id="UP000186218"/>
    </source>
</evidence>
<evidence type="ECO:0000256" key="2">
    <source>
        <dbReference type="ARBA" id="ARBA00023315"/>
    </source>
</evidence>
<dbReference type="AlphaFoldDB" id="A0A1N7H8V6"/>
<evidence type="ECO:0000259" key="4">
    <source>
        <dbReference type="SMART" id="SM00563"/>
    </source>
</evidence>
<dbReference type="GO" id="GO:0005886">
    <property type="term" value="C:plasma membrane"/>
    <property type="evidence" value="ECO:0007669"/>
    <property type="project" value="TreeGrafter"/>
</dbReference>
<evidence type="ECO:0000256" key="3">
    <source>
        <dbReference type="SAM" id="MobiDB-lite"/>
    </source>
</evidence>
<dbReference type="GO" id="GO:0003841">
    <property type="term" value="F:1-acylglycerol-3-phosphate O-acyltransferase activity"/>
    <property type="evidence" value="ECO:0007669"/>
    <property type="project" value="TreeGrafter"/>
</dbReference>
<accession>A0A1N7H8V6</accession>
<keyword evidence="1 5" id="KW-0808">Transferase</keyword>
<gene>
    <name evidence="5" type="ORF">SAMN05445060_3699</name>
</gene>
<dbReference type="OrthoDB" id="3210041at2"/>
<dbReference type="InterPro" id="IPR002123">
    <property type="entry name" value="Plipid/glycerol_acylTrfase"/>
</dbReference>
<evidence type="ECO:0000256" key="1">
    <source>
        <dbReference type="ARBA" id="ARBA00022679"/>
    </source>
</evidence>
<dbReference type="EMBL" id="FTNT01000013">
    <property type="protein sequence ID" value="SIS21221.1"/>
    <property type="molecule type" value="Genomic_DNA"/>
</dbReference>
<dbReference type="CDD" id="cd07989">
    <property type="entry name" value="LPLAT_AGPAT-like"/>
    <property type="match status" value="1"/>
</dbReference>
<dbReference type="Pfam" id="PF01553">
    <property type="entry name" value="Acyltransferase"/>
    <property type="match status" value="1"/>
</dbReference>
<dbReference type="PANTHER" id="PTHR10434">
    <property type="entry name" value="1-ACYL-SN-GLYCEROL-3-PHOSPHATE ACYLTRANSFERASE"/>
    <property type="match status" value="1"/>
</dbReference>
<sequence length="256" mass="28013">MEPVFRTLEIIAHGLVRAQGLDLRIDDEDNLPRTGGVVLAINHTSYVDFLPAAIGVYRAGRRVRYMIKAETMKYGIMRFLIKHTKTVPVDRLAGADAYRQAVQTLRDGEVVAVYPEATISRSFELKAFKTGAVRMAHDANVPIVPCIVWGAHRQWTKGHERAMGRTGLPVHVRFGPALTVDGDVQTGTDRLRTAMQDLLSTVQAGYGPHPAREFWVPASMGGGAPTLAEADRLDTEEQARRAAARAGRETSGDDAA</sequence>
<protein>
    <submittedName>
        <fullName evidence="5">1-acyl-sn-glycerol-3-phosphate acyltransferases</fullName>
    </submittedName>
</protein>
<dbReference type="RefSeq" id="WP_076482512.1">
    <property type="nucleotide sequence ID" value="NZ_FTNT01000013.1"/>
</dbReference>
<evidence type="ECO:0000313" key="5">
    <source>
        <dbReference type="EMBL" id="SIS21221.1"/>
    </source>
</evidence>
<proteinExistence type="predicted"/>
<dbReference type="STRING" id="1344003.SAMN05445060_3699"/>
<dbReference type="SMART" id="SM00563">
    <property type="entry name" value="PlsC"/>
    <property type="match status" value="1"/>
</dbReference>
<keyword evidence="6" id="KW-1185">Reference proteome</keyword>
<dbReference type="PANTHER" id="PTHR10434:SF55">
    <property type="entry name" value="POSSIBLE ACYLTRANSFERASE"/>
    <property type="match status" value="1"/>
</dbReference>
<feature type="region of interest" description="Disordered" evidence="3">
    <location>
        <begin position="233"/>
        <end position="256"/>
    </location>
</feature>
<dbReference type="Proteomes" id="UP000186218">
    <property type="component" value="Unassembled WGS sequence"/>
</dbReference>
<keyword evidence="2 5" id="KW-0012">Acyltransferase</keyword>
<dbReference type="SUPFAM" id="SSF69593">
    <property type="entry name" value="Glycerol-3-phosphate (1)-acyltransferase"/>
    <property type="match status" value="1"/>
</dbReference>
<reference evidence="5 6" key="1">
    <citation type="submission" date="2017-01" db="EMBL/GenBank/DDBJ databases">
        <authorList>
            <person name="Mah S.A."/>
            <person name="Swanson W.J."/>
            <person name="Moy G.W."/>
            <person name="Vacquier V.D."/>
        </authorList>
    </citation>
    <scope>NUCLEOTIDE SEQUENCE [LARGE SCALE GENOMIC DNA]</scope>
    <source>
        <strain evidence="5 6">CPCC 203464</strain>
    </source>
</reference>
<feature type="domain" description="Phospholipid/glycerol acyltransferase" evidence="4">
    <location>
        <begin position="37"/>
        <end position="151"/>
    </location>
</feature>